<evidence type="ECO:0000256" key="1">
    <source>
        <dbReference type="ARBA" id="ARBA00004651"/>
    </source>
</evidence>
<keyword evidence="3" id="KW-0145">Chemotaxis</keyword>
<evidence type="ECO:0000256" key="10">
    <source>
        <dbReference type="SAM" id="Phobius"/>
    </source>
</evidence>
<keyword evidence="14" id="KW-1185">Reference proteome</keyword>
<dbReference type="Pfam" id="PF00015">
    <property type="entry name" value="MCPsignal"/>
    <property type="match status" value="1"/>
</dbReference>
<evidence type="ECO:0000256" key="9">
    <source>
        <dbReference type="SAM" id="MobiDB-lite"/>
    </source>
</evidence>
<feature type="region of interest" description="Disordered" evidence="9">
    <location>
        <begin position="756"/>
        <end position="796"/>
    </location>
</feature>
<dbReference type="Pfam" id="PF02743">
    <property type="entry name" value="dCache_1"/>
    <property type="match status" value="1"/>
</dbReference>
<dbReference type="SUPFAM" id="SSF158472">
    <property type="entry name" value="HAMP domain-like"/>
    <property type="match status" value="1"/>
</dbReference>
<dbReference type="SMART" id="SM00283">
    <property type="entry name" value="MA"/>
    <property type="match status" value="1"/>
</dbReference>
<keyword evidence="6 10" id="KW-0472">Membrane</keyword>
<dbReference type="Gene3D" id="1.10.287.950">
    <property type="entry name" value="Methyl-accepting chemotaxis protein"/>
    <property type="match status" value="1"/>
</dbReference>
<feature type="domain" description="HAMP" evidence="12">
    <location>
        <begin position="448"/>
        <end position="500"/>
    </location>
</feature>
<dbReference type="InterPro" id="IPR051310">
    <property type="entry name" value="MCP_chemotaxis"/>
</dbReference>
<feature type="domain" description="Methyl-accepting transducer" evidence="11">
    <location>
        <begin position="505"/>
        <end position="734"/>
    </location>
</feature>
<feature type="transmembrane region" description="Helical" evidence="10">
    <location>
        <begin position="31"/>
        <end position="52"/>
    </location>
</feature>
<dbReference type="Gene3D" id="6.10.340.10">
    <property type="match status" value="1"/>
</dbReference>
<feature type="domain" description="HAMP" evidence="12">
    <location>
        <begin position="385"/>
        <end position="438"/>
    </location>
</feature>
<evidence type="ECO:0000256" key="5">
    <source>
        <dbReference type="ARBA" id="ARBA00022989"/>
    </source>
</evidence>
<dbReference type="InterPro" id="IPR003660">
    <property type="entry name" value="HAMP_dom"/>
</dbReference>
<proteinExistence type="inferred from homology"/>
<dbReference type="STRING" id="282683.SAMN04488105_113124"/>
<reference evidence="14" key="1">
    <citation type="submission" date="2016-10" db="EMBL/GenBank/DDBJ databases">
        <authorList>
            <person name="Varghese N."/>
            <person name="Submissions S."/>
        </authorList>
    </citation>
    <scope>NUCLEOTIDE SEQUENCE [LARGE SCALE GENOMIC DNA]</scope>
    <source>
        <strain evidence="14">DSM 10146</strain>
    </source>
</reference>
<evidence type="ECO:0000256" key="2">
    <source>
        <dbReference type="ARBA" id="ARBA00022475"/>
    </source>
</evidence>
<dbReference type="InterPro" id="IPR004090">
    <property type="entry name" value="Chemotax_Me-accpt_rcpt"/>
</dbReference>
<feature type="transmembrane region" description="Helical" evidence="10">
    <location>
        <begin position="361"/>
        <end position="384"/>
    </location>
</feature>
<comment type="subcellular location">
    <subcellularLocation>
        <location evidence="1">Cell membrane</location>
        <topology evidence="1">Multi-pass membrane protein</topology>
    </subcellularLocation>
</comment>
<dbReference type="SMART" id="SM00304">
    <property type="entry name" value="HAMP"/>
    <property type="match status" value="2"/>
</dbReference>
<comment type="similarity">
    <text evidence="7">Belongs to the methyl-accepting chemotaxis (MCP) protein family.</text>
</comment>
<dbReference type="FunFam" id="1.10.287.950:FF:000001">
    <property type="entry name" value="Methyl-accepting chemotaxis sensory transducer"/>
    <property type="match status" value="1"/>
</dbReference>
<dbReference type="PROSITE" id="PS50885">
    <property type="entry name" value="HAMP"/>
    <property type="match status" value="2"/>
</dbReference>
<dbReference type="GO" id="GO:0007165">
    <property type="term" value="P:signal transduction"/>
    <property type="evidence" value="ECO:0007669"/>
    <property type="project" value="UniProtKB-KW"/>
</dbReference>
<dbReference type="PANTHER" id="PTHR43531">
    <property type="entry name" value="PROTEIN ICFG"/>
    <property type="match status" value="1"/>
</dbReference>
<dbReference type="AlphaFoldDB" id="A0A1G7ISJ6"/>
<dbReference type="InterPro" id="IPR004089">
    <property type="entry name" value="MCPsignal_dom"/>
</dbReference>
<keyword evidence="2" id="KW-1003">Cell membrane</keyword>
<dbReference type="GO" id="GO:0004888">
    <property type="term" value="F:transmembrane signaling receptor activity"/>
    <property type="evidence" value="ECO:0007669"/>
    <property type="project" value="InterPro"/>
</dbReference>
<accession>A0A1G7ISJ6</accession>
<evidence type="ECO:0000256" key="7">
    <source>
        <dbReference type="ARBA" id="ARBA00029447"/>
    </source>
</evidence>
<name>A0A1G7ISJ6_9RHOB</name>
<evidence type="ECO:0000259" key="11">
    <source>
        <dbReference type="PROSITE" id="PS50111"/>
    </source>
</evidence>
<dbReference type="GO" id="GO:0005886">
    <property type="term" value="C:plasma membrane"/>
    <property type="evidence" value="ECO:0007669"/>
    <property type="project" value="UniProtKB-SubCell"/>
</dbReference>
<evidence type="ECO:0000313" key="14">
    <source>
        <dbReference type="Proteomes" id="UP000198994"/>
    </source>
</evidence>
<dbReference type="Proteomes" id="UP000198994">
    <property type="component" value="Unassembled WGS sequence"/>
</dbReference>
<sequence length="803" mass="86543">MSRNLTEPDVSTPKRKYRSNRWRRLKLKWKMPIMIGVPSILLMLLVVGIGYYDARRELGHQRELAFRNLLVDRKAELQRWLAHTETDLRDLAGSRDIRTALPLFDRNWGLIQGDVGARLREAYIDANPHPTGQKDDLVQADDGSAWSQIHGTYHEGLRNFQRQRGYYDLFLFDLKGNVIYSVFKELDFATNMLDGPYAETGLATAFRDASVAGPDEVVFTDFDSYAPSAGAAAKFAATPVFDREGQRIGVVALQIPTEQIARALAESELLGDTGIAYAVDHQGRALSPVSAGQDYAVLDQMPELPQIRAARDERSETFLNVPGLGGRPVVAVTTFGRFAGTGWGIVVEQDMAEATAAERHLLMVTLGTLVVIIALVAGLSVSVARLLTKRISRLADSVGMMSEGDFETIVNETKTGDELGDIARALERLKGDLAKGREASAAQEKAQGRQREVVERLSGALADLAAGWLVCRIEEPLGDDYEGLRRDFNATVDSLMDVVQELGESAQSIDADVSGLSDNIDQLSQRTENQSATLEETAAAMEEITNNVRFTSEGANTIATAINSARAEAERGERVRGDAILAMSNLEDSSKQIGQIIRVMEDIAFQTNLLALNAGVEAARAGEVGRGFAVVASEVRALAQRSADSAAEIRDLIRTSNDNVSKGVTLVSELGQSMETILTEVTDISGQIKDIATGASDQATGLAEINSGFSVLDEVTQQNAAMVGDSATAGRALLQKASGLRSLVARFDSGEVQPLPAPQAFGAASSGSGWDMAPGEAHEHAEPAPAPRRVAAGGKADAVWEDF</sequence>
<dbReference type="CDD" id="cd11386">
    <property type="entry name" value="MCP_signal"/>
    <property type="match status" value="1"/>
</dbReference>
<keyword evidence="8" id="KW-0807">Transducer</keyword>
<gene>
    <name evidence="13" type="ORF">SAMN04488105_113124</name>
</gene>
<evidence type="ECO:0000256" key="6">
    <source>
        <dbReference type="ARBA" id="ARBA00023136"/>
    </source>
</evidence>
<organism evidence="13 14">
    <name type="scientific">Salipiger thiooxidans</name>
    <dbReference type="NCBI Taxonomy" id="282683"/>
    <lineage>
        <taxon>Bacteria</taxon>
        <taxon>Pseudomonadati</taxon>
        <taxon>Pseudomonadota</taxon>
        <taxon>Alphaproteobacteria</taxon>
        <taxon>Rhodobacterales</taxon>
        <taxon>Roseobacteraceae</taxon>
        <taxon>Salipiger</taxon>
    </lineage>
</organism>
<evidence type="ECO:0000256" key="3">
    <source>
        <dbReference type="ARBA" id="ARBA00022500"/>
    </source>
</evidence>
<dbReference type="InterPro" id="IPR033479">
    <property type="entry name" value="dCache_1"/>
</dbReference>
<dbReference type="PRINTS" id="PR00260">
    <property type="entry name" value="CHEMTRNSDUCR"/>
</dbReference>
<dbReference type="CDD" id="cd06225">
    <property type="entry name" value="HAMP"/>
    <property type="match status" value="1"/>
</dbReference>
<evidence type="ECO:0000313" key="13">
    <source>
        <dbReference type="EMBL" id="SDF15289.1"/>
    </source>
</evidence>
<dbReference type="GO" id="GO:0006935">
    <property type="term" value="P:chemotaxis"/>
    <property type="evidence" value="ECO:0007669"/>
    <property type="project" value="UniProtKB-KW"/>
</dbReference>
<protein>
    <submittedName>
        <fullName evidence="13">Methyl-accepting chemotaxis protein</fullName>
    </submittedName>
</protein>
<keyword evidence="5 10" id="KW-1133">Transmembrane helix</keyword>
<keyword evidence="4 10" id="KW-0812">Transmembrane</keyword>
<evidence type="ECO:0000256" key="8">
    <source>
        <dbReference type="PROSITE-ProRule" id="PRU00284"/>
    </source>
</evidence>
<evidence type="ECO:0000259" key="12">
    <source>
        <dbReference type="PROSITE" id="PS50885"/>
    </source>
</evidence>
<dbReference type="Pfam" id="PF00672">
    <property type="entry name" value="HAMP"/>
    <property type="match status" value="1"/>
</dbReference>
<evidence type="ECO:0000256" key="4">
    <source>
        <dbReference type="ARBA" id="ARBA00022692"/>
    </source>
</evidence>
<dbReference type="PANTHER" id="PTHR43531:SF11">
    <property type="entry name" value="METHYL-ACCEPTING CHEMOTAXIS PROTEIN 3"/>
    <property type="match status" value="1"/>
</dbReference>
<dbReference type="EMBL" id="FNAV01000013">
    <property type="protein sequence ID" value="SDF15289.1"/>
    <property type="molecule type" value="Genomic_DNA"/>
</dbReference>
<dbReference type="PROSITE" id="PS50111">
    <property type="entry name" value="CHEMOTAXIS_TRANSDUC_2"/>
    <property type="match status" value="1"/>
</dbReference>
<dbReference type="SUPFAM" id="SSF58104">
    <property type="entry name" value="Methyl-accepting chemotaxis protein (MCP) signaling domain"/>
    <property type="match status" value="1"/>
</dbReference>